<evidence type="ECO:0000259" key="5">
    <source>
        <dbReference type="Pfam" id="PF13457"/>
    </source>
</evidence>
<accession>A0A9Q8IPP0</accession>
<comment type="caution">
    <text evidence="6">The sequence shown here is derived from an EMBL/GenBank/DDBJ whole genome shotgun (WGS) entry which is preliminary data.</text>
</comment>
<dbReference type="Gene3D" id="2.30.30.170">
    <property type="match status" value="2"/>
</dbReference>
<evidence type="ECO:0000256" key="1">
    <source>
        <dbReference type="ARBA" id="ARBA00010646"/>
    </source>
</evidence>
<dbReference type="PANTHER" id="PTHR34135">
    <property type="entry name" value="LYSOZYME"/>
    <property type="match status" value="1"/>
</dbReference>
<dbReference type="PROSITE" id="PS51904">
    <property type="entry name" value="GLYCOSYL_HYDROL_F25_2"/>
    <property type="match status" value="1"/>
</dbReference>
<dbReference type="AlphaFoldDB" id="A0A9Q8IPP0"/>
<keyword evidence="2 4" id="KW-0732">Signal</keyword>
<evidence type="ECO:0000256" key="4">
    <source>
        <dbReference type="SAM" id="SignalP"/>
    </source>
</evidence>
<dbReference type="PANTHER" id="PTHR34135:SF1">
    <property type="entry name" value="GLYCOSYL HYDROLASE FAMILY 25"/>
    <property type="match status" value="1"/>
</dbReference>
<dbReference type="GO" id="GO:0009253">
    <property type="term" value="P:peptidoglycan catabolic process"/>
    <property type="evidence" value="ECO:0007669"/>
    <property type="project" value="InterPro"/>
</dbReference>
<dbReference type="InterPro" id="IPR038200">
    <property type="entry name" value="GW_dom_sf"/>
</dbReference>
<dbReference type="InterPro" id="IPR017853">
    <property type="entry name" value="GH"/>
</dbReference>
<dbReference type="SUPFAM" id="SSF82057">
    <property type="entry name" value="Prokaryotic SH3-related domain"/>
    <property type="match status" value="2"/>
</dbReference>
<comment type="similarity">
    <text evidence="1">Belongs to the glycosyl hydrolase 25 family.</text>
</comment>
<feature type="domain" description="GW" evidence="5">
    <location>
        <begin position="291"/>
        <end position="364"/>
    </location>
</feature>
<protein>
    <recommendedName>
        <fullName evidence="5">GW domain-containing protein</fullName>
    </recommendedName>
</protein>
<reference evidence="6" key="1">
    <citation type="submission" date="2018-08" db="EMBL/GenBank/DDBJ databases">
        <title>Comparative genomics of wild bee and flower associated Lactobacillus reveals potential adaptation to the bee host.</title>
        <authorList>
            <person name="Vuong H.Q."/>
            <person name="Mcfrederick Q.S."/>
        </authorList>
    </citation>
    <scope>NUCLEOTIDE SEQUENCE</scope>
    <source>
        <strain evidence="6">HV_63</strain>
    </source>
</reference>
<dbReference type="SUPFAM" id="SSF51445">
    <property type="entry name" value="(Trans)glycosidases"/>
    <property type="match status" value="1"/>
</dbReference>
<name>A0A9Q8IPP0_9LACO</name>
<dbReference type="InterPro" id="IPR025987">
    <property type="entry name" value="GW_dom"/>
</dbReference>
<dbReference type="GO" id="GO:0016998">
    <property type="term" value="P:cell wall macromolecule catabolic process"/>
    <property type="evidence" value="ECO:0007669"/>
    <property type="project" value="InterPro"/>
</dbReference>
<dbReference type="Proteomes" id="UP000784700">
    <property type="component" value="Unassembled WGS sequence"/>
</dbReference>
<sequence length="447" mass="51035">MLNNIHYQCMKIKNVLLTIVAMALLLVSFGSIKSNVHAATASDANASNTVYDLSEWQHNFTDAQVQQLKNEVPFVILRVQYGSQYYDKTFNHNRDLLEKYGVPYGVYSFSQYESPSDAADEAKTLYRRAPNAKFYVNDYESQTVRSGGTNNATKAWVDALRPLVGQRKILFYSYVSFMQAHAASAVSNYDGYWLAAYQNQEPSREHVLWQFSSNFYSNSLGQRIDANLLTSKDANWFIGNSSDNSSQLQPADDNQNNDDQSQANDNSSNQDQNNNSDQPQQQTRNTQYVQQNKTMTVKDGYNYKFYNHVPGDNKFIGKTYALSSVSENTRKRMYINSIATINGRTYYRMYSNGHAMGWVNTNALVPNVKYSKYSTTKVMKKNPKVAFHNHVNNSGFASTITTANGSDYANKKMTITRRANKDGWHSYYYQAYYQGKLVGWIYQSAFK</sequence>
<dbReference type="InterPro" id="IPR002053">
    <property type="entry name" value="Glyco_hydro_25"/>
</dbReference>
<evidence type="ECO:0000313" key="6">
    <source>
        <dbReference type="EMBL" id="TPR46269.1"/>
    </source>
</evidence>
<gene>
    <name evidence="6" type="ORF">DY130_01765</name>
</gene>
<evidence type="ECO:0000256" key="3">
    <source>
        <dbReference type="SAM" id="MobiDB-lite"/>
    </source>
</evidence>
<feature type="region of interest" description="Disordered" evidence="3">
    <location>
        <begin position="240"/>
        <end position="289"/>
    </location>
</feature>
<dbReference type="Pfam" id="PF13457">
    <property type="entry name" value="GW"/>
    <property type="match status" value="2"/>
</dbReference>
<proteinExistence type="inferred from homology"/>
<dbReference type="GO" id="GO:0003796">
    <property type="term" value="F:lysozyme activity"/>
    <property type="evidence" value="ECO:0007669"/>
    <property type="project" value="InterPro"/>
</dbReference>
<feature type="domain" description="GW" evidence="5">
    <location>
        <begin position="386"/>
        <end position="447"/>
    </location>
</feature>
<feature type="chain" id="PRO_5040187940" description="GW domain-containing protein" evidence="4">
    <location>
        <begin position="39"/>
        <end position="447"/>
    </location>
</feature>
<feature type="compositionally biased region" description="Low complexity" evidence="3">
    <location>
        <begin position="249"/>
        <end position="289"/>
    </location>
</feature>
<organism evidence="6 7">
    <name type="scientific">Apilactobacillus micheneri</name>
    <dbReference type="NCBI Taxonomy" id="1899430"/>
    <lineage>
        <taxon>Bacteria</taxon>
        <taxon>Bacillati</taxon>
        <taxon>Bacillota</taxon>
        <taxon>Bacilli</taxon>
        <taxon>Lactobacillales</taxon>
        <taxon>Lactobacillaceae</taxon>
        <taxon>Apilactobacillus</taxon>
    </lineage>
</organism>
<dbReference type="Gene3D" id="3.20.20.80">
    <property type="entry name" value="Glycosidases"/>
    <property type="match status" value="1"/>
</dbReference>
<feature type="signal peptide" evidence="4">
    <location>
        <begin position="1"/>
        <end position="38"/>
    </location>
</feature>
<evidence type="ECO:0000313" key="7">
    <source>
        <dbReference type="Proteomes" id="UP000784700"/>
    </source>
</evidence>
<dbReference type="Pfam" id="PF01183">
    <property type="entry name" value="Glyco_hydro_25"/>
    <property type="match status" value="1"/>
</dbReference>
<evidence type="ECO:0000256" key="2">
    <source>
        <dbReference type="ARBA" id="ARBA00022729"/>
    </source>
</evidence>
<dbReference type="GO" id="GO:0016052">
    <property type="term" value="P:carbohydrate catabolic process"/>
    <property type="evidence" value="ECO:0007669"/>
    <property type="project" value="TreeGrafter"/>
</dbReference>
<dbReference type="EMBL" id="QUBG01000001">
    <property type="protein sequence ID" value="TPR46269.1"/>
    <property type="molecule type" value="Genomic_DNA"/>
</dbReference>